<proteinExistence type="predicted"/>
<feature type="region of interest" description="Disordered" evidence="1">
    <location>
        <begin position="1"/>
        <end position="35"/>
    </location>
</feature>
<evidence type="ECO:0000313" key="2">
    <source>
        <dbReference type="EMBL" id="KAH0909546.1"/>
    </source>
</evidence>
<sequence length="113" mass="12157">SHRGGSQQASTVTAGSHPGAPLEEDTGQQNSSFLGVNLTSTPFTIKHTLRSSAGGLFGSLSGCATQWRSRLERDVEAETTTAATRLVFRLYRISKLTQLRAQTATNRRPKGQP</sequence>
<reference evidence="2 3" key="1">
    <citation type="submission" date="2021-05" db="EMBL/GenBank/DDBJ databases">
        <title>Genome Assembly of Synthetic Allotetraploid Brassica napus Reveals Homoeologous Exchanges between Subgenomes.</title>
        <authorList>
            <person name="Davis J.T."/>
        </authorList>
    </citation>
    <scope>NUCLEOTIDE SEQUENCE [LARGE SCALE GENOMIC DNA]</scope>
    <source>
        <strain evidence="3">cv. Da-Ae</strain>
        <tissue evidence="2">Seedling</tissue>
    </source>
</reference>
<evidence type="ECO:0000313" key="3">
    <source>
        <dbReference type="Proteomes" id="UP000824890"/>
    </source>
</evidence>
<feature type="non-terminal residue" evidence="2">
    <location>
        <position position="1"/>
    </location>
</feature>
<keyword evidence="3" id="KW-1185">Reference proteome</keyword>
<name>A0ABQ8BZC1_BRANA</name>
<accession>A0ABQ8BZC1</accession>
<dbReference type="Proteomes" id="UP000824890">
    <property type="component" value="Unassembled WGS sequence"/>
</dbReference>
<organism evidence="2 3">
    <name type="scientific">Brassica napus</name>
    <name type="common">Rape</name>
    <dbReference type="NCBI Taxonomy" id="3708"/>
    <lineage>
        <taxon>Eukaryota</taxon>
        <taxon>Viridiplantae</taxon>
        <taxon>Streptophyta</taxon>
        <taxon>Embryophyta</taxon>
        <taxon>Tracheophyta</taxon>
        <taxon>Spermatophyta</taxon>
        <taxon>Magnoliopsida</taxon>
        <taxon>eudicotyledons</taxon>
        <taxon>Gunneridae</taxon>
        <taxon>Pentapetalae</taxon>
        <taxon>rosids</taxon>
        <taxon>malvids</taxon>
        <taxon>Brassicales</taxon>
        <taxon>Brassicaceae</taxon>
        <taxon>Brassiceae</taxon>
        <taxon>Brassica</taxon>
    </lineage>
</organism>
<gene>
    <name evidence="2" type="ORF">HID58_032867</name>
</gene>
<feature type="compositionally biased region" description="Polar residues" evidence="1">
    <location>
        <begin position="1"/>
        <end position="14"/>
    </location>
</feature>
<evidence type="ECO:0000256" key="1">
    <source>
        <dbReference type="SAM" id="MobiDB-lite"/>
    </source>
</evidence>
<protein>
    <submittedName>
        <fullName evidence="2">Uncharacterized protein</fullName>
    </submittedName>
</protein>
<dbReference type="EMBL" id="JAGKQM010000009">
    <property type="protein sequence ID" value="KAH0909546.1"/>
    <property type="molecule type" value="Genomic_DNA"/>
</dbReference>
<comment type="caution">
    <text evidence="2">The sequence shown here is derived from an EMBL/GenBank/DDBJ whole genome shotgun (WGS) entry which is preliminary data.</text>
</comment>